<name>A0A6A5G6N4_CAERE</name>
<sequence length="551" mass="63244">MVAIHSVSSPNDDATKFNSSHYFQIRSLLMRYFILPVLVLLPLLCVTYMFPSMGYCRQLGPPFPFGSIDIFHTGGLLGIRTTTVRLTLSFSCWTLSAILSSVMYFKLRTGLMHKASSHTRKLAKRAELSISVTLISAIAPLITNTIVSVTAIWTPDIMYYFTLLRLVGNDFETVMMPWTLFLTHPIFKEKREGPKKKKNVVKKSTMSSSSQIMPSNDSIHGIQAYKNFVPFFNFTTFQAFLPFIYILPTTYVMLTILFKYRKAKATLNSNAMDHNIFAFIMFYFFFNTLFFFGDYFHLNLPTTGFVTSWCAGIEPSRVFSVLLIFAYYSNFGTIICPFLVCLMRLTIMMSPRHNERYCRLIMYRFAIPFLFLVPICLTAFNLFSTGYCMQLDSPFSFGSIIIFEGENYAKMNIIIHFSFSCVMFSSNIGMTTFMFYKLRMTQSSTTSERTKQLKRKAEFSLFLAVVSSVVPFTTNSICSVYFLFDRPLWDYVLFLRPIGNDYETVMMPWVLFLTHPMFRSKKKTSNTSAASNMFATSNTNSQSRKSAAVVC</sequence>
<evidence type="ECO:0000313" key="2">
    <source>
        <dbReference type="EMBL" id="KAF1750381.1"/>
    </source>
</evidence>
<dbReference type="Proteomes" id="UP000483820">
    <property type="component" value="Chromosome V"/>
</dbReference>
<dbReference type="InterPro" id="IPR003839">
    <property type="entry name" value="7TM_GPCR_serpentine_rcpt_Sru"/>
</dbReference>
<feature type="transmembrane region" description="Helical" evidence="1">
    <location>
        <begin position="29"/>
        <end position="50"/>
    </location>
</feature>
<comment type="caution">
    <text evidence="2">The sequence shown here is derived from an EMBL/GenBank/DDBJ whole genome shotgun (WGS) entry which is preliminary data.</text>
</comment>
<feature type="transmembrane region" description="Helical" evidence="1">
    <location>
        <begin position="128"/>
        <end position="153"/>
    </location>
</feature>
<dbReference type="PANTHER" id="PTHR46045">
    <property type="entry name" value="SERPENTINE RECEPTOR, CLASS U-RELATED"/>
    <property type="match status" value="1"/>
</dbReference>
<feature type="transmembrane region" description="Helical" evidence="1">
    <location>
        <begin position="361"/>
        <end position="383"/>
    </location>
</feature>
<feature type="transmembrane region" description="Helical" evidence="1">
    <location>
        <begin position="318"/>
        <end position="340"/>
    </location>
</feature>
<organism evidence="2 3">
    <name type="scientific">Caenorhabditis remanei</name>
    <name type="common">Caenorhabditis vulgaris</name>
    <dbReference type="NCBI Taxonomy" id="31234"/>
    <lineage>
        <taxon>Eukaryota</taxon>
        <taxon>Metazoa</taxon>
        <taxon>Ecdysozoa</taxon>
        <taxon>Nematoda</taxon>
        <taxon>Chromadorea</taxon>
        <taxon>Rhabditida</taxon>
        <taxon>Rhabditina</taxon>
        <taxon>Rhabditomorpha</taxon>
        <taxon>Rhabditoidea</taxon>
        <taxon>Rhabditidae</taxon>
        <taxon>Peloderinae</taxon>
        <taxon>Caenorhabditis</taxon>
    </lineage>
</organism>
<feature type="transmembrane region" description="Helical" evidence="1">
    <location>
        <begin position="86"/>
        <end position="107"/>
    </location>
</feature>
<gene>
    <name evidence="2" type="ORF">GCK72_016930</name>
</gene>
<dbReference type="Pfam" id="PF10322">
    <property type="entry name" value="7TM_GPCR_Sru"/>
    <property type="match status" value="2"/>
</dbReference>
<feature type="transmembrane region" description="Helical" evidence="1">
    <location>
        <begin position="279"/>
        <end position="298"/>
    </location>
</feature>
<protein>
    <recommendedName>
        <fullName evidence="4">Serpentine receptor class gamma</fullName>
    </recommendedName>
</protein>
<dbReference type="AlphaFoldDB" id="A0A6A5G6N4"/>
<dbReference type="EMBL" id="WUAV01000005">
    <property type="protein sequence ID" value="KAF1750381.1"/>
    <property type="molecule type" value="Genomic_DNA"/>
</dbReference>
<accession>A0A6A5G6N4</accession>
<keyword evidence="1" id="KW-0812">Transmembrane</keyword>
<dbReference type="KEGG" id="crq:GCK72_016930"/>
<feature type="transmembrane region" description="Helical" evidence="1">
    <location>
        <begin position="239"/>
        <end position="258"/>
    </location>
</feature>
<proteinExistence type="predicted"/>
<dbReference type="CTD" id="9803173"/>
<feature type="transmembrane region" description="Helical" evidence="1">
    <location>
        <begin position="502"/>
        <end position="518"/>
    </location>
</feature>
<feature type="transmembrane region" description="Helical" evidence="1">
    <location>
        <begin position="459"/>
        <end position="482"/>
    </location>
</feature>
<evidence type="ECO:0008006" key="4">
    <source>
        <dbReference type="Google" id="ProtNLM"/>
    </source>
</evidence>
<dbReference type="GeneID" id="9803173"/>
<feature type="transmembrane region" description="Helical" evidence="1">
    <location>
        <begin position="413"/>
        <end position="438"/>
    </location>
</feature>
<keyword evidence="1" id="KW-1133">Transmembrane helix</keyword>
<reference evidence="2 3" key="1">
    <citation type="submission" date="2019-12" db="EMBL/GenBank/DDBJ databases">
        <title>Chromosome-level assembly of the Caenorhabditis remanei genome.</title>
        <authorList>
            <person name="Teterina A.A."/>
            <person name="Willis J.H."/>
            <person name="Phillips P.C."/>
        </authorList>
    </citation>
    <scope>NUCLEOTIDE SEQUENCE [LARGE SCALE GENOMIC DNA]</scope>
    <source>
        <strain evidence="2 3">PX506</strain>
        <tissue evidence="2">Whole organism</tissue>
    </source>
</reference>
<dbReference type="PANTHER" id="PTHR46045:SF12">
    <property type="entry name" value="SERPENTINE RECEPTOR, CLASS U"/>
    <property type="match status" value="1"/>
</dbReference>
<dbReference type="RefSeq" id="XP_053580692.1">
    <property type="nucleotide sequence ID" value="XM_053731779.1"/>
</dbReference>
<keyword evidence="1" id="KW-0472">Membrane</keyword>
<evidence type="ECO:0000313" key="3">
    <source>
        <dbReference type="Proteomes" id="UP000483820"/>
    </source>
</evidence>
<evidence type="ECO:0000256" key="1">
    <source>
        <dbReference type="SAM" id="Phobius"/>
    </source>
</evidence>